<dbReference type="PANTHER" id="PTHR12460:SF0">
    <property type="entry name" value="CID DOMAIN-CONTAINING PROTEIN-RELATED"/>
    <property type="match status" value="1"/>
</dbReference>
<keyword evidence="6" id="KW-1185">Reference proteome</keyword>
<evidence type="ECO:0000259" key="3">
    <source>
        <dbReference type="Pfam" id="PF12879"/>
    </source>
</evidence>
<dbReference type="EMBL" id="KQ030402">
    <property type="protein sequence ID" value="KJP84853.1"/>
    <property type="molecule type" value="Genomic_DNA"/>
</dbReference>
<evidence type="ECO:0000313" key="6">
    <source>
        <dbReference type="Proteomes" id="UP000054561"/>
    </source>
</evidence>
<feature type="compositionally biased region" description="Low complexity" evidence="1">
    <location>
        <begin position="863"/>
        <end position="885"/>
    </location>
</feature>
<feature type="domain" description="Schizont-infected cell agglutination extracellular alpha" evidence="4">
    <location>
        <begin position="20"/>
        <end position="196"/>
    </location>
</feature>
<reference evidence="5 6" key="1">
    <citation type="submission" date="2014-03" db="EMBL/GenBank/DDBJ databases">
        <title>The Genome Sequence of Plasmodium fragile nilgiri.</title>
        <authorList>
            <consortium name="The Broad Institute Genomics Platform"/>
            <consortium name="The Broad Institute Genome Sequencing Center for Infectious Disease"/>
            <person name="Neafsey D."/>
            <person name="Duraisingh M."/>
            <person name="Young S.K."/>
            <person name="Zeng Q."/>
            <person name="Gargeya S."/>
            <person name="Abouelleil A."/>
            <person name="Alvarado L."/>
            <person name="Chapman S.B."/>
            <person name="Gainer-Dewar J."/>
            <person name="Goldberg J."/>
            <person name="Griggs A."/>
            <person name="Gujja S."/>
            <person name="Hansen M."/>
            <person name="Howarth C."/>
            <person name="Imamovic A."/>
            <person name="Larimer J."/>
            <person name="Pearson M."/>
            <person name="Poon T.W."/>
            <person name="Priest M."/>
            <person name="Roberts A."/>
            <person name="Saif S."/>
            <person name="Shea T."/>
            <person name="Sykes S."/>
            <person name="Wortman J."/>
            <person name="Nusbaum C."/>
            <person name="Birren B."/>
        </authorList>
    </citation>
    <scope>NUCLEOTIDE SEQUENCE [LARGE SCALE GENOMIC DNA]</scope>
    <source>
        <strain evidence="6">nilgiri</strain>
    </source>
</reference>
<feature type="compositionally biased region" description="Gly residues" evidence="1">
    <location>
        <begin position="826"/>
        <end position="835"/>
    </location>
</feature>
<dbReference type="GO" id="GO:0000993">
    <property type="term" value="F:RNA polymerase II complex binding"/>
    <property type="evidence" value="ECO:0007669"/>
    <property type="project" value="TreeGrafter"/>
</dbReference>
<dbReference type="Pfam" id="PF12879">
    <property type="entry name" value="SICA_C"/>
    <property type="match status" value="1"/>
</dbReference>
<protein>
    <recommendedName>
        <fullName evidence="7">Schizont-infected cell agglutination C-terminal domain-containing protein</fullName>
    </recommendedName>
</protein>
<feature type="transmembrane region" description="Helical" evidence="2">
    <location>
        <begin position="947"/>
        <end position="967"/>
    </location>
</feature>
<gene>
    <name evidence="5" type="ORF">AK88_05517</name>
</gene>
<feature type="region of interest" description="Disordered" evidence="1">
    <location>
        <begin position="244"/>
        <end position="308"/>
    </location>
</feature>
<feature type="compositionally biased region" description="Polar residues" evidence="1">
    <location>
        <begin position="248"/>
        <end position="259"/>
    </location>
</feature>
<evidence type="ECO:0000256" key="2">
    <source>
        <dbReference type="SAM" id="Phobius"/>
    </source>
</evidence>
<evidence type="ECO:0000256" key="1">
    <source>
        <dbReference type="SAM" id="MobiDB-lite"/>
    </source>
</evidence>
<evidence type="ECO:0000313" key="5">
    <source>
        <dbReference type="EMBL" id="KJP84853.1"/>
    </source>
</evidence>
<dbReference type="OrthoDB" id="375150at2759"/>
<dbReference type="Proteomes" id="UP000054561">
    <property type="component" value="Unassembled WGS sequence"/>
</dbReference>
<sequence>MADDDVLWRSAEGKDFISKLRVKWAMKPGMRAEDQQTQSDKEMWKQMEELKQEIAKNMKGDKHEEEGIAETLCSTYGTGNEPVSEEDKARCGLLARLMFYMEGLNSKGTEVDTDVIDNDTRQLQEGMKCIIGGVYIQKIMDLACWGNDIREHALKAVDGYMTMMPQRRRRSRQCVNWTFGDTCVGGFPLESKITQWMLDDSSVTHSVQDAARDLSCEVQDWTQRKQAMEQRARQGIHATACAGRPGQAQFTGTPAQGSSTTPPAPKAPAVRPAASATPAPATPVNGKQATAAKPVAAKPVPKKPPELQDCQGDRLLEWRHPEKYVAHQYTADAWNRVKKVLDDFKKYMDKGRELMNDYGANCYNVGWDDLKEDGNYFKGQTVADVVRCRLMSTALFFANQQGTEQGPDKDMNQRLRCEIANTFGHMLKKMYCSQQGTWARGIEYAGITFKSMQSPGKDGHGGVTGPVVEGKCTMCGYKGYEHTVQAVDLDIAHWLRGQGKILHGIQHIDGSVPCDTKWEDYTKGKTKPSNPDKVDETKITEIKDTEKKIVDEAKRVIEKAKVAVEQEIEKQKAGKAPEPTPESTKPQAEPVPPASEENATEKGNDSTSAKTAKADNGAAPAPGDVGRSETSAGDDTVSPSPPAAGQGGTDPGGTETSITQTPSQPGPPGAEAAPSGTDRENSDSSCSNGGGAGERIVISCGSAQGPGLDPPADLAGLISGSLEDNSTSEGAGGGQQLPQEVNHGTGTTQITTRNGQEDSPPAPSSIPTTTGNDGNAGTQGVPGPSGQEGGRGEPSTPVEDGGSDDPPPLNPPKPKPNPNPNQSGSSGSGGTGGKNGEPSSGGTEQSAAGGSAQPDGGGGGGSASSSSSASEPASPGSTGEHTPGSSGPGSTGTSQPGTTGTGSSGGPQGARSPPSGAQTPETKDQPLPTLPPSKPFDPKDVKPYTPAIIPAVVGIGLIAFFLWKYFAYRATRRRTYRTIRDVPSPPLDEDILQHLQRGELPPPDYGYTMIRDRQPGRLPADRRRRQPRVNRRTIIELHLEVLNECDAAEWESVKEHYWKIVVEQFAQDLLREEDRNNHILGVSTTNQDLSGTHVSSTDSAGIDPCPPNEDNTWSCMETMQLATGPCPPHDPDLWSCMETIHLATVPCPPNEDDPDPWSCMQNIQFHTDASASNEERPDPWSCMETIQLATDPCAPTAHDPDPWSCMETIQLQTHPCAPHEDDPDPWRCMETMQLATGLCPPHDSDPWRCMQNIQFHTDASASNEEDRCNCMENIALDAEQNAHSNHRHATSYCTQWINWIDRNKHLLQACTTQPWFLQLKSEWTQYLRDHMAANEDNGHSVLGDAATLQMKTLRLWKEWVAKQHALMHIYGEEEWFKHLLNNVEEEIVPEKGEVPRVENDLDVDRVMGTADMLRVRDVPRKQLHPQPYMQKPLTALKLCMLLLASVIEECEIESSMLDRELYVDDLLHKLCN</sequence>
<dbReference type="PANTHER" id="PTHR12460">
    <property type="entry name" value="CYCLIN-DEPENDENT KINASE INHIBITOR-RELATED PROTEIN"/>
    <property type="match status" value="1"/>
</dbReference>
<feature type="compositionally biased region" description="Low complexity" evidence="1">
    <location>
        <begin position="836"/>
        <end position="854"/>
    </location>
</feature>
<dbReference type="InterPro" id="IPR024288">
    <property type="entry name" value="SICA_C"/>
</dbReference>
<dbReference type="InterPro" id="IPR024290">
    <property type="entry name" value="SICA_extracell_a"/>
</dbReference>
<keyword evidence="2" id="KW-1133">Transmembrane helix</keyword>
<proteinExistence type="predicted"/>
<evidence type="ECO:0008006" key="7">
    <source>
        <dbReference type="Google" id="ProtNLM"/>
    </source>
</evidence>
<feature type="compositionally biased region" description="Low complexity" evidence="1">
    <location>
        <begin position="267"/>
        <end position="299"/>
    </location>
</feature>
<feature type="region of interest" description="Disordered" evidence="1">
    <location>
        <begin position="568"/>
        <end position="938"/>
    </location>
</feature>
<feature type="compositionally biased region" description="Pro residues" evidence="1">
    <location>
        <begin position="805"/>
        <end position="819"/>
    </location>
</feature>
<dbReference type="OMA" id="NIQFHTD"/>
<name>A0A0D9QCW7_PLAFR</name>
<evidence type="ECO:0000259" key="4">
    <source>
        <dbReference type="Pfam" id="PF12887"/>
    </source>
</evidence>
<dbReference type="GeneID" id="24270831"/>
<feature type="compositionally biased region" description="Gly residues" evidence="1">
    <location>
        <begin position="899"/>
        <end position="908"/>
    </location>
</feature>
<dbReference type="GO" id="GO:0031124">
    <property type="term" value="P:mRNA 3'-end processing"/>
    <property type="evidence" value="ECO:0007669"/>
    <property type="project" value="TreeGrafter"/>
</dbReference>
<dbReference type="VEuPathDB" id="PlasmoDB:AK88_05517"/>
<organism evidence="5 6">
    <name type="scientific">Plasmodium fragile</name>
    <dbReference type="NCBI Taxonomy" id="5857"/>
    <lineage>
        <taxon>Eukaryota</taxon>
        <taxon>Sar</taxon>
        <taxon>Alveolata</taxon>
        <taxon>Apicomplexa</taxon>
        <taxon>Aconoidasida</taxon>
        <taxon>Haemosporida</taxon>
        <taxon>Plasmodiidae</taxon>
        <taxon>Plasmodium</taxon>
        <taxon>Plasmodium (Plasmodium)</taxon>
    </lineage>
</organism>
<feature type="domain" description="Schizont-infected cell agglutination C-terminal" evidence="3">
    <location>
        <begin position="964"/>
        <end position="1074"/>
    </location>
</feature>
<keyword evidence="2" id="KW-0812">Transmembrane</keyword>
<dbReference type="RefSeq" id="XP_012338542.1">
    <property type="nucleotide sequence ID" value="XM_012483119.1"/>
</dbReference>
<accession>A0A0D9QCW7</accession>
<feature type="compositionally biased region" description="Polar residues" evidence="1">
    <location>
        <begin position="736"/>
        <end position="754"/>
    </location>
</feature>
<keyword evidence="2" id="KW-0472">Membrane</keyword>
<dbReference type="Pfam" id="PF12887">
    <property type="entry name" value="SICA_alpha"/>
    <property type="match status" value="1"/>
</dbReference>